<dbReference type="PANTHER" id="PTHR30614">
    <property type="entry name" value="MEMBRANE COMPONENT OF AMINO ACID ABC TRANSPORTER"/>
    <property type="match status" value="1"/>
</dbReference>
<evidence type="ECO:0000256" key="2">
    <source>
        <dbReference type="ARBA" id="ARBA00022448"/>
    </source>
</evidence>
<evidence type="ECO:0000256" key="7">
    <source>
        <dbReference type="RuleBase" id="RU363032"/>
    </source>
</evidence>
<proteinExistence type="inferred from homology"/>
<feature type="transmembrane region" description="Helical" evidence="7">
    <location>
        <begin position="452"/>
        <end position="472"/>
    </location>
</feature>
<dbReference type="Proteomes" id="UP000590460">
    <property type="component" value="Unassembled WGS sequence"/>
</dbReference>
<sequence>MKKIKKYVLIVAIVLLSFVGMGIEAHAADKPNYVITTDATYPPFDFQDKNNQYTGIDQEILKTIAKREGFTYTLKPMSFNSATQSVASDQADGVIAGMSITDERRAVFDFGTPYYRSGIGWAVKKGSNIKSLKDLKGKTVAIKTGTSGADYALSIQKQYGFKVVYFNDSDTLYNDVINDNSQATFGDLPVIQYAVKNGTALKVMNPKAPIQAGWYGFAVKKGKNAQLLAAFNKGFAAIKKDGTYDKIVAKYLGASAATFTGSKKDNNSTWGILKANRSAFLQGLWQTVLLTVFGIVLASLWGIILGVMGVSQNAVVRGISTTIIYIFRGLPLMVLAFFIYIGLPGVIGMKIPAVTAGILTLVLNEGAYTGAFVRGGFEAVDRGQMEAARSLGLPYSRAMRRVIMPQGIRIMIPSFINQFIITLKDTSILSAIGILELTQTGSLIVSRNSQGFRVWAIVAVIYLIVITLLTWLSNWVEKRSHA</sequence>
<evidence type="ECO:0000256" key="6">
    <source>
        <dbReference type="ARBA" id="ARBA00023136"/>
    </source>
</evidence>
<dbReference type="SUPFAM" id="SSF161098">
    <property type="entry name" value="MetI-like"/>
    <property type="match status" value="1"/>
</dbReference>
<dbReference type="InterPro" id="IPR035906">
    <property type="entry name" value="MetI-like_sf"/>
</dbReference>
<feature type="chain" id="PRO_5032572526" evidence="8">
    <location>
        <begin position="28"/>
        <end position="482"/>
    </location>
</feature>
<dbReference type="SUPFAM" id="SSF53850">
    <property type="entry name" value="Periplasmic binding protein-like II"/>
    <property type="match status" value="1"/>
</dbReference>
<evidence type="ECO:0000259" key="9">
    <source>
        <dbReference type="PROSITE" id="PS50928"/>
    </source>
</evidence>
<gene>
    <name evidence="10" type="ORF">HF966_08225</name>
</gene>
<dbReference type="CDD" id="cd06261">
    <property type="entry name" value="TM_PBP2"/>
    <property type="match status" value="1"/>
</dbReference>
<keyword evidence="4 7" id="KW-0812">Transmembrane</keyword>
<dbReference type="GO" id="GO:0015276">
    <property type="term" value="F:ligand-gated monoatomic ion channel activity"/>
    <property type="evidence" value="ECO:0007669"/>
    <property type="project" value="InterPro"/>
</dbReference>
<dbReference type="InterPro" id="IPR001320">
    <property type="entry name" value="Iontro_rcpt_C"/>
</dbReference>
<keyword evidence="2 7" id="KW-0813">Transport</keyword>
<dbReference type="InterPro" id="IPR000515">
    <property type="entry name" value="MetI-like"/>
</dbReference>
<dbReference type="Pfam" id="PF00497">
    <property type="entry name" value="SBP_bac_3"/>
    <property type="match status" value="1"/>
</dbReference>
<keyword evidence="3" id="KW-1003">Cell membrane</keyword>
<evidence type="ECO:0000313" key="11">
    <source>
        <dbReference type="Proteomes" id="UP000590460"/>
    </source>
</evidence>
<evidence type="ECO:0000313" key="10">
    <source>
        <dbReference type="EMBL" id="NKZ19157.1"/>
    </source>
</evidence>
<comment type="caution">
    <text evidence="10">The sequence shown here is derived from an EMBL/GenBank/DDBJ whole genome shotgun (WGS) entry which is preliminary data.</text>
</comment>
<dbReference type="Pfam" id="PF00528">
    <property type="entry name" value="BPD_transp_1"/>
    <property type="match status" value="1"/>
</dbReference>
<keyword evidence="6 7" id="KW-0472">Membrane</keyword>
<accession>A0A846ZBH9</accession>
<evidence type="ECO:0000256" key="3">
    <source>
        <dbReference type="ARBA" id="ARBA00022475"/>
    </source>
</evidence>
<keyword evidence="8" id="KW-0732">Signal</keyword>
<evidence type="ECO:0000256" key="8">
    <source>
        <dbReference type="SAM" id="SignalP"/>
    </source>
</evidence>
<feature type="signal peptide" evidence="8">
    <location>
        <begin position="1"/>
        <end position="27"/>
    </location>
</feature>
<dbReference type="InterPro" id="IPR001638">
    <property type="entry name" value="Solute-binding_3/MltF_N"/>
</dbReference>
<feature type="domain" description="ABC transmembrane type-1" evidence="9">
    <location>
        <begin position="284"/>
        <end position="473"/>
    </location>
</feature>
<dbReference type="AlphaFoldDB" id="A0A846ZBH9"/>
<keyword evidence="5 7" id="KW-1133">Transmembrane helix</keyword>
<dbReference type="Gene3D" id="3.40.190.10">
    <property type="entry name" value="Periplasmic binding protein-like II"/>
    <property type="match status" value="2"/>
</dbReference>
<organism evidence="10 11">
    <name type="scientific">Leuconostoc holzapfelii</name>
    <dbReference type="NCBI Taxonomy" id="434464"/>
    <lineage>
        <taxon>Bacteria</taxon>
        <taxon>Bacillati</taxon>
        <taxon>Bacillota</taxon>
        <taxon>Bacilli</taxon>
        <taxon>Lactobacillales</taxon>
        <taxon>Lactobacillaceae</taxon>
        <taxon>Leuconostoc</taxon>
    </lineage>
</organism>
<evidence type="ECO:0000256" key="5">
    <source>
        <dbReference type="ARBA" id="ARBA00022989"/>
    </source>
</evidence>
<dbReference type="Gene3D" id="1.10.3720.10">
    <property type="entry name" value="MetI-like"/>
    <property type="match status" value="1"/>
</dbReference>
<evidence type="ECO:0000256" key="4">
    <source>
        <dbReference type="ARBA" id="ARBA00022692"/>
    </source>
</evidence>
<name>A0A846ZBH9_9LACO</name>
<dbReference type="InterPro" id="IPR043429">
    <property type="entry name" value="ArtM/GltK/GlnP/TcyL/YhdX-like"/>
</dbReference>
<feature type="transmembrane region" description="Helical" evidence="7">
    <location>
        <begin position="284"/>
        <end position="310"/>
    </location>
</feature>
<feature type="transmembrane region" description="Helical" evidence="7">
    <location>
        <begin position="322"/>
        <end position="343"/>
    </location>
</feature>
<dbReference type="GO" id="GO:0043190">
    <property type="term" value="C:ATP-binding cassette (ABC) transporter complex"/>
    <property type="evidence" value="ECO:0007669"/>
    <property type="project" value="InterPro"/>
</dbReference>
<dbReference type="InterPro" id="IPR010065">
    <property type="entry name" value="AA_ABC_transptr_permease_3TM"/>
</dbReference>
<dbReference type="PANTHER" id="PTHR30614:SF46">
    <property type="entry name" value="ABC TRANSPORTER MEMBRANE SPANNING PERMEASE-GLUTAMINE TRANSPORT"/>
    <property type="match status" value="1"/>
</dbReference>
<comment type="subcellular location">
    <subcellularLocation>
        <location evidence="1 7">Cell membrane</location>
        <topology evidence="1 7">Multi-pass membrane protein</topology>
    </subcellularLocation>
</comment>
<evidence type="ECO:0000256" key="1">
    <source>
        <dbReference type="ARBA" id="ARBA00004651"/>
    </source>
</evidence>
<comment type="similarity">
    <text evidence="7">Belongs to the binding-protein-dependent transport system permease family.</text>
</comment>
<dbReference type="NCBIfam" id="TIGR01726">
    <property type="entry name" value="HEQRo_perm_3TM"/>
    <property type="match status" value="1"/>
</dbReference>
<dbReference type="EMBL" id="JAAXPO010000011">
    <property type="protein sequence ID" value="NKZ19157.1"/>
    <property type="molecule type" value="Genomic_DNA"/>
</dbReference>
<dbReference type="SMART" id="SM00062">
    <property type="entry name" value="PBPb"/>
    <property type="match status" value="1"/>
</dbReference>
<dbReference type="GO" id="GO:0006865">
    <property type="term" value="P:amino acid transport"/>
    <property type="evidence" value="ECO:0007669"/>
    <property type="project" value="TreeGrafter"/>
</dbReference>
<dbReference type="SMART" id="SM00079">
    <property type="entry name" value="PBPe"/>
    <property type="match status" value="1"/>
</dbReference>
<protein>
    <submittedName>
        <fullName evidence="10">ABC transporter substrate-binding protein/permease</fullName>
    </submittedName>
</protein>
<dbReference type="PROSITE" id="PS50928">
    <property type="entry name" value="ABC_TM1"/>
    <property type="match status" value="1"/>
</dbReference>
<reference evidence="10 11" key="1">
    <citation type="submission" date="2020-04" db="EMBL/GenBank/DDBJ databases">
        <title>MicrobeNet Type strains.</title>
        <authorList>
            <person name="Nicholson A.C."/>
        </authorList>
    </citation>
    <scope>NUCLEOTIDE SEQUENCE [LARGE SCALE GENOMIC DNA]</scope>
    <source>
        <strain evidence="10 11">CCUG 54536</strain>
    </source>
</reference>